<accession>A0AAV4WZF8</accession>
<comment type="caution">
    <text evidence="1">The sequence shown here is derived from an EMBL/GenBank/DDBJ whole genome shotgun (WGS) entry which is preliminary data.</text>
</comment>
<protein>
    <submittedName>
        <fullName evidence="1">Uncharacterized protein</fullName>
    </submittedName>
</protein>
<proteinExistence type="predicted"/>
<dbReference type="AlphaFoldDB" id="A0AAV4WZF8"/>
<evidence type="ECO:0000313" key="2">
    <source>
        <dbReference type="Proteomes" id="UP001054945"/>
    </source>
</evidence>
<evidence type="ECO:0000313" key="1">
    <source>
        <dbReference type="EMBL" id="GIY88311.1"/>
    </source>
</evidence>
<organism evidence="1 2">
    <name type="scientific">Caerostris extrusa</name>
    <name type="common">Bark spider</name>
    <name type="synonym">Caerostris bankana</name>
    <dbReference type="NCBI Taxonomy" id="172846"/>
    <lineage>
        <taxon>Eukaryota</taxon>
        <taxon>Metazoa</taxon>
        <taxon>Ecdysozoa</taxon>
        <taxon>Arthropoda</taxon>
        <taxon>Chelicerata</taxon>
        <taxon>Arachnida</taxon>
        <taxon>Araneae</taxon>
        <taxon>Araneomorphae</taxon>
        <taxon>Entelegynae</taxon>
        <taxon>Araneoidea</taxon>
        <taxon>Araneidae</taxon>
        <taxon>Caerostris</taxon>
    </lineage>
</organism>
<name>A0AAV4WZF8_CAEEX</name>
<reference evidence="1 2" key="1">
    <citation type="submission" date="2021-06" db="EMBL/GenBank/DDBJ databases">
        <title>Caerostris extrusa draft genome.</title>
        <authorList>
            <person name="Kono N."/>
            <person name="Arakawa K."/>
        </authorList>
    </citation>
    <scope>NUCLEOTIDE SEQUENCE [LARGE SCALE GENOMIC DNA]</scope>
</reference>
<dbReference type="Proteomes" id="UP001054945">
    <property type="component" value="Unassembled WGS sequence"/>
</dbReference>
<gene>
    <name evidence="1" type="ORF">CEXT_413151</name>
</gene>
<sequence length="103" mass="11030">MTTSSFLAHHYYQTPCLRRKTLGSPALNRGFVQKDLPYRFLHFGSSLTYLLLPSLINSGVGSASCAMGQKSIFLMAGIMMTGGSGLDSLEGPSTNFFSNAASV</sequence>
<dbReference type="EMBL" id="BPLR01017047">
    <property type="protein sequence ID" value="GIY88311.1"/>
    <property type="molecule type" value="Genomic_DNA"/>
</dbReference>
<keyword evidence="2" id="KW-1185">Reference proteome</keyword>